<dbReference type="GO" id="GO:0016209">
    <property type="term" value="F:antioxidant activity"/>
    <property type="evidence" value="ECO:0007669"/>
    <property type="project" value="InterPro"/>
</dbReference>
<gene>
    <name evidence="6" type="primary">resA</name>
    <name evidence="6" type="ORF">GPLA_3310</name>
</gene>
<dbReference type="PROSITE" id="PS51352">
    <property type="entry name" value="THIOREDOXIN_2"/>
    <property type="match status" value="1"/>
</dbReference>
<dbReference type="InterPro" id="IPR036249">
    <property type="entry name" value="Thioredoxin-like_sf"/>
</dbReference>
<name>K6YNC1_9ALTE</name>
<dbReference type="PROSITE" id="PS00194">
    <property type="entry name" value="THIOREDOXIN_1"/>
    <property type="match status" value="1"/>
</dbReference>
<dbReference type="STRING" id="1129793.GPLA_3310"/>
<evidence type="ECO:0000256" key="2">
    <source>
        <dbReference type="ARBA" id="ARBA00022748"/>
    </source>
</evidence>
<dbReference type="SUPFAM" id="SSF52833">
    <property type="entry name" value="Thioredoxin-like"/>
    <property type="match status" value="1"/>
</dbReference>
<dbReference type="GO" id="GO:0017004">
    <property type="term" value="P:cytochrome complex assembly"/>
    <property type="evidence" value="ECO:0007669"/>
    <property type="project" value="UniProtKB-KW"/>
</dbReference>
<dbReference type="AlphaFoldDB" id="K6YNC1"/>
<evidence type="ECO:0000256" key="4">
    <source>
        <dbReference type="ARBA" id="ARBA00023284"/>
    </source>
</evidence>
<evidence type="ECO:0000313" key="6">
    <source>
        <dbReference type="EMBL" id="GAC34199.1"/>
    </source>
</evidence>
<dbReference type="GO" id="GO:0015036">
    <property type="term" value="F:disulfide oxidoreductase activity"/>
    <property type="evidence" value="ECO:0007669"/>
    <property type="project" value="UniProtKB-ARBA"/>
</dbReference>
<sequence length="159" mass="17688">MIFISSLAHAAEPDAPTKAKLKMAPQWSLFDAQGNEVKSSDFKGKPLVIHFWATWCPYCKKLQPGLDKLYKKYQAQGLQMIAISSLEEEDAKPQEELTARGISFKTLINGDKVGMEKFFVSGTPTTFFINAQGQVVVATRLSDPNDPRLEQVVKSLLPN</sequence>
<evidence type="ECO:0000313" key="7">
    <source>
        <dbReference type="Proteomes" id="UP000006322"/>
    </source>
</evidence>
<dbReference type="EMBL" id="BAER01000096">
    <property type="protein sequence ID" value="GAC34199.1"/>
    <property type="molecule type" value="Genomic_DNA"/>
</dbReference>
<keyword evidence="3" id="KW-1015">Disulfide bond</keyword>
<evidence type="ECO:0000256" key="3">
    <source>
        <dbReference type="ARBA" id="ARBA00023157"/>
    </source>
</evidence>
<comment type="caution">
    <text evidence="6">The sequence shown here is derived from an EMBL/GenBank/DDBJ whole genome shotgun (WGS) entry which is preliminary data.</text>
</comment>
<keyword evidence="4" id="KW-0676">Redox-active center</keyword>
<evidence type="ECO:0000256" key="1">
    <source>
        <dbReference type="ARBA" id="ARBA00004196"/>
    </source>
</evidence>
<dbReference type="Pfam" id="PF00578">
    <property type="entry name" value="AhpC-TSA"/>
    <property type="match status" value="1"/>
</dbReference>
<accession>K6YNC1</accession>
<dbReference type="InterPro" id="IPR017937">
    <property type="entry name" value="Thioredoxin_CS"/>
</dbReference>
<dbReference type="PANTHER" id="PTHR42852:SF6">
    <property type="entry name" value="THIOL:DISULFIDE INTERCHANGE PROTEIN DSBE"/>
    <property type="match status" value="1"/>
</dbReference>
<keyword evidence="7" id="KW-1185">Reference proteome</keyword>
<proteinExistence type="predicted"/>
<dbReference type="InterPro" id="IPR000866">
    <property type="entry name" value="AhpC/TSA"/>
</dbReference>
<dbReference type="GO" id="GO:0030313">
    <property type="term" value="C:cell envelope"/>
    <property type="evidence" value="ECO:0007669"/>
    <property type="project" value="UniProtKB-SubCell"/>
</dbReference>
<dbReference type="InterPro" id="IPR013766">
    <property type="entry name" value="Thioredoxin_domain"/>
</dbReference>
<organism evidence="6 7">
    <name type="scientific">Paraglaciecola polaris LMG 21857</name>
    <dbReference type="NCBI Taxonomy" id="1129793"/>
    <lineage>
        <taxon>Bacteria</taxon>
        <taxon>Pseudomonadati</taxon>
        <taxon>Pseudomonadota</taxon>
        <taxon>Gammaproteobacteria</taxon>
        <taxon>Alteromonadales</taxon>
        <taxon>Alteromonadaceae</taxon>
        <taxon>Paraglaciecola</taxon>
    </lineage>
</organism>
<dbReference type="PANTHER" id="PTHR42852">
    <property type="entry name" value="THIOL:DISULFIDE INTERCHANGE PROTEIN DSBE"/>
    <property type="match status" value="1"/>
</dbReference>
<dbReference type="InterPro" id="IPR050553">
    <property type="entry name" value="Thioredoxin_ResA/DsbE_sf"/>
</dbReference>
<dbReference type="CDD" id="cd02966">
    <property type="entry name" value="TlpA_like_family"/>
    <property type="match status" value="1"/>
</dbReference>
<dbReference type="Proteomes" id="UP000006322">
    <property type="component" value="Unassembled WGS sequence"/>
</dbReference>
<feature type="domain" description="Thioredoxin" evidence="5">
    <location>
        <begin position="18"/>
        <end position="158"/>
    </location>
</feature>
<protein>
    <submittedName>
        <fullName evidence="6">Thiol-disulfide oxidoreductase resA</fullName>
    </submittedName>
</protein>
<evidence type="ECO:0000259" key="5">
    <source>
        <dbReference type="PROSITE" id="PS51352"/>
    </source>
</evidence>
<keyword evidence="2" id="KW-0201">Cytochrome c-type biogenesis</keyword>
<comment type="subcellular location">
    <subcellularLocation>
        <location evidence="1">Cell envelope</location>
    </subcellularLocation>
</comment>
<dbReference type="Gene3D" id="3.40.30.10">
    <property type="entry name" value="Glutaredoxin"/>
    <property type="match status" value="1"/>
</dbReference>
<reference evidence="7" key="1">
    <citation type="journal article" date="2014" name="Environ. Microbiol.">
        <title>Comparative genomics of the marine bacterial genus Glaciecola reveals the high degree of genomic diversity and genomic characteristic for cold adaptation.</title>
        <authorList>
            <person name="Qin Q.L."/>
            <person name="Xie B.B."/>
            <person name="Yu Y."/>
            <person name="Shu Y.L."/>
            <person name="Rong J.C."/>
            <person name="Zhang Y.J."/>
            <person name="Zhao D.L."/>
            <person name="Chen X.L."/>
            <person name="Zhang X.Y."/>
            <person name="Chen B."/>
            <person name="Zhou B.C."/>
            <person name="Zhang Y.Z."/>
        </authorList>
    </citation>
    <scope>NUCLEOTIDE SEQUENCE [LARGE SCALE GENOMIC DNA]</scope>
    <source>
        <strain evidence="7">LMG 21857</strain>
    </source>
</reference>